<reference evidence="2" key="1">
    <citation type="journal article" date="2019" name="Int. J. Syst. Evol. Microbiol.">
        <title>The Global Catalogue of Microorganisms (GCM) 10K type strain sequencing project: providing services to taxonomists for standard genome sequencing and annotation.</title>
        <authorList>
            <consortium name="The Broad Institute Genomics Platform"/>
            <consortium name="The Broad Institute Genome Sequencing Center for Infectious Disease"/>
            <person name="Wu L."/>
            <person name="Ma J."/>
        </authorList>
    </citation>
    <scope>NUCLEOTIDE SEQUENCE [LARGE SCALE GENOMIC DNA]</scope>
    <source>
        <strain evidence="2">JCM 17714</strain>
    </source>
</reference>
<organism evidence="1 2">
    <name type="scientific">Bartonella pachyuromydis</name>
    <dbReference type="NCBI Taxonomy" id="931097"/>
    <lineage>
        <taxon>Bacteria</taxon>
        <taxon>Pseudomonadati</taxon>
        <taxon>Pseudomonadota</taxon>
        <taxon>Alphaproteobacteria</taxon>
        <taxon>Hyphomicrobiales</taxon>
        <taxon>Bartonellaceae</taxon>
        <taxon>Bartonella</taxon>
    </lineage>
</organism>
<name>A0ABP8VIH3_9HYPH</name>
<dbReference type="RefSeq" id="WP_345119161.1">
    <property type="nucleotide sequence ID" value="NZ_BAABJA010000007.1"/>
</dbReference>
<dbReference type="Proteomes" id="UP001501699">
    <property type="component" value="Unassembled WGS sequence"/>
</dbReference>
<gene>
    <name evidence="1" type="ORF">GCM10023262_11360</name>
</gene>
<evidence type="ECO:0000313" key="1">
    <source>
        <dbReference type="EMBL" id="GAA4664391.1"/>
    </source>
</evidence>
<sequence length="152" mass="17452">MWNELYDHVCDVGRSNNLSLLISTEQKIVKNDLFRYTNSKSMAGSLRTALAEIDVIKDHVMIVSDPKQYDIINRGHNLPKLRKSGLPYDGARRAMASHYTRLGNLDKGRLTDIEKSILDMRMNNMKVMRKLYEKMQAKAIGIDLSRDKSHSL</sequence>
<comment type="caution">
    <text evidence="1">The sequence shown here is derived from an EMBL/GenBank/DDBJ whole genome shotgun (WGS) entry which is preliminary data.</text>
</comment>
<accession>A0ABP8VIH3</accession>
<dbReference type="EMBL" id="BAABJA010000007">
    <property type="protein sequence ID" value="GAA4664391.1"/>
    <property type="molecule type" value="Genomic_DNA"/>
</dbReference>
<protein>
    <submittedName>
        <fullName evidence="1">Uncharacterized protein</fullName>
    </submittedName>
</protein>
<proteinExistence type="predicted"/>
<evidence type="ECO:0000313" key="2">
    <source>
        <dbReference type="Proteomes" id="UP001501699"/>
    </source>
</evidence>
<keyword evidence="2" id="KW-1185">Reference proteome</keyword>